<dbReference type="AlphaFoldDB" id="A0A5N5QC54"/>
<organism evidence="1 2">
    <name type="scientific">Ceratobasidium theobromae</name>
    <dbReference type="NCBI Taxonomy" id="1582974"/>
    <lineage>
        <taxon>Eukaryota</taxon>
        <taxon>Fungi</taxon>
        <taxon>Dikarya</taxon>
        <taxon>Basidiomycota</taxon>
        <taxon>Agaricomycotina</taxon>
        <taxon>Agaricomycetes</taxon>
        <taxon>Cantharellales</taxon>
        <taxon>Ceratobasidiaceae</taxon>
        <taxon>Ceratobasidium</taxon>
    </lineage>
</organism>
<comment type="caution">
    <text evidence="1">The sequence shown here is derived from an EMBL/GenBank/DDBJ whole genome shotgun (WGS) entry which is preliminary data.</text>
</comment>
<keyword evidence="2" id="KW-1185">Reference proteome</keyword>
<evidence type="ECO:0000313" key="1">
    <source>
        <dbReference type="EMBL" id="KAB5589325.1"/>
    </source>
</evidence>
<gene>
    <name evidence="1" type="ORF">CTheo_7232</name>
</gene>
<proteinExistence type="predicted"/>
<evidence type="ECO:0000313" key="2">
    <source>
        <dbReference type="Proteomes" id="UP000383932"/>
    </source>
</evidence>
<name>A0A5N5QC54_9AGAM</name>
<accession>A0A5N5QC54</accession>
<protein>
    <submittedName>
        <fullName evidence="1">Uncharacterized protein</fullName>
    </submittedName>
</protein>
<dbReference type="Proteomes" id="UP000383932">
    <property type="component" value="Unassembled WGS sequence"/>
</dbReference>
<dbReference type="EMBL" id="SSOP01000286">
    <property type="protein sequence ID" value="KAB5589325.1"/>
    <property type="molecule type" value="Genomic_DNA"/>
</dbReference>
<reference evidence="1 2" key="1">
    <citation type="journal article" date="2019" name="Fungal Biol. Biotechnol.">
        <title>Draft genome sequence of fastidious pathogen Ceratobasidium theobromae, which causes vascular-streak dieback in Theobroma cacao.</title>
        <authorList>
            <person name="Ali S.S."/>
            <person name="Asman A."/>
            <person name="Shao J."/>
            <person name="Firmansyah A.P."/>
            <person name="Susilo A.W."/>
            <person name="Rosmana A."/>
            <person name="McMahon P."/>
            <person name="Junaid M."/>
            <person name="Guest D."/>
            <person name="Kheng T.Y."/>
            <person name="Meinhardt L.W."/>
            <person name="Bailey B.A."/>
        </authorList>
    </citation>
    <scope>NUCLEOTIDE SEQUENCE [LARGE SCALE GENOMIC DNA]</scope>
    <source>
        <strain evidence="1 2">CT2</strain>
    </source>
</reference>
<sequence length="99" mass="10583">MSSFSKCKVKLDPLFNLCSVVLQPSGKTFFVKAGGTESNGRILFNDEHDFMGEKSYFVRAGDNLVVINIGQSTNKSSSAVSATILGANGIDMGVGTWRS</sequence>